<protein>
    <recommendedName>
        <fullName evidence="3">Outer membrane protein beta-barrel domain-containing protein</fullName>
    </recommendedName>
</protein>
<dbReference type="KEGG" id="dce:O6P33_07845"/>
<gene>
    <name evidence="4" type="ORF">O6P33_07845</name>
</gene>
<feature type="chain" id="PRO_5042283108" description="Outer membrane protein beta-barrel domain-containing protein" evidence="2">
    <location>
        <begin position="25"/>
        <end position="247"/>
    </location>
</feature>
<dbReference type="Proteomes" id="UP001212189">
    <property type="component" value="Chromosome"/>
</dbReference>
<dbReference type="InterPro" id="IPR027385">
    <property type="entry name" value="Beta-barrel_OMP"/>
</dbReference>
<evidence type="ECO:0000256" key="1">
    <source>
        <dbReference type="ARBA" id="ARBA00022729"/>
    </source>
</evidence>
<accession>A0AAE9VLC6</accession>
<keyword evidence="5" id="KW-1185">Reference proteome</keyword>
<evidence type="ECO:0000313" key="5">
    <source>
        <dbReference type="Proteomes" id="UP001212189"/>
    </source>
</evidence>
<dbReference type="Pfam" id="PF13505">
    <property type="entry name" value="OMP_b-brl"/>
    <property type="match status" value="1"/>
</dbReference>
<name>A0AAE9VLC6_9GAMM</name>
<proteinExistence type="predicted"/>
<dbReference type="InterPro" id="IPR036709">
    <property type="entry name" value="Autotransporte_beta_dom_sf"/>
</dbReference>
<evidence type="ECO:0000313" key="4">
    <source>
        <dbReference type="EMBL" id="WBE24291.1"/>
    </source>
</evidence>
<evidence type="ECO:0000259" key="3">
    <source>
        <dbReference type="Pfam" id="PF13505"/>
    </source>
</evidence>
<reference evidence="4 5" key="1">
    <citation type="submission" date="2022-12" db="EMBL/GenBank/DDBJ databases">
        <title>Coexistence and Characterization of a Novel Tigecycline Resistance gene tet(X) variant and blaNDM-1 in a Pseudomonas caeni Isolate of Chicken Origin.</title>
        <authorList>
            <person name="Lu X."/>
            <person name="Zhang L."/>
            <person name="Li R."/>
            <person name="Wang Z."/>
        </authorList>
    </citation>
    <scope>NUCLEOTIDE SEQUENCE [LARGE SCALE GENOMIC DNA]</scope>
    <source>
        <strain evidence="4 5">CE14</strain>
    </source>
</reference>
<dbReference type="EMBL" id="CP114976">
    <property type="protein sequence ID" value="WBE24291.1"/>
    <property type="molecule type" value="Genomic_DNA"/>
</dbReference>
<feature type="signal peptide" evidence="2">
    <location>
        <begin position="1"/>
        <end position="24"/>
    </location>
</feature>
<dbReference type="SUPFAM" id="SSF103515">
    <property type="entry name" value="Autotransporter"/>
    <property type="match status" value="1"/>
</dbReference>
<organism evidence="4 5">
    <name type="scientific">Denitrificimonas caeni</name>
    <dbReference type="NCBI Taxonomy" id="521720"/>
    <lineage>
        <taxon>Bacteria</taxon>
        <taxon>Pseudomonadati</taxon>
        <taxon>Pseudomonadota</taxon>
        <taxon>Gammaproteobacteria</taxon>
        <taxon>Pseudomonadales</taxon>
        <taxon>Pseudomonadaceae</taxon>
        <taxon>Denitrificimonas</taxon>
    </lineage>
</organism>
<evidence type="ECO:0000256" key="2">
    <source>
        <dbReference type="SAM" id="SignalP"/>
    </source>
</evidence>
<dbReference type="AlphaFoldDB" id="A0AAE9VLC6"/>
<keyword evidence="1 2" id="KW-0732">Signal</keyword>
<feature type="domain" description="Outer membrane protein beta-barrel" evidence="3">
    <location>
        <begin position="16"/>
        <end position="178"/>
    </location>
</feature>
<sequence length="247" mass="27423">MFSKKLLISATTAGFLLTPFALQAADPVSNVGITGSHNKYKLSSDINALDNNKQRMPKAGIYYNYGNKMTGTEGLIYQAGIEAKYGKKSDVKDKQAVAEADVGYRLDLGNRNYIDGIVGAGYRYSKVDDTKGNDVRFTTKSPFAKAGVGFNHKGDTVLTRLEIGTRYNINSETKVKVQHLGSTTVDLKDKYNPYAELNFMWDKGYNDLPLTAGLYYNKTNYQLKDKRDISNTKLKNDEFGVKVGLAF</sequence>
<dbReference type="RefSeq" id="WP_269817233.1">
    <property type="nucleotide sequence ID" value="NZ_CP114976.1"/>
</dbReference>